<dbReference type="AlphaFoldDB" id="A0A7I9VSF5"/>
<evidence type="ECO:0000313" key="3">
    <source>
        <dbReference type="EMBL" id="GEJ59384.1"/>
    </source>
</evidence>
<comment type="similarity">
    <text evidence="1">Belongs to the sulfur carrier protein TusA family.</text>
</comment>
<dbReference type="CDD" id="cd00291">
    <property type="entry name" value="SirA_YedF_YeeD"/>
    <property type="match status" value="1"/>
</dbReference>
<reference evidence="4" key="1">
    <citation type="journal article" date="2020" name="Appl. Environ. Microbiol.">
        <title>Diazotrophic Anaeromyxobacter Isolates from Soils.</title>
        <authorList>
            <person name="Masuda Y."/>
            <person name="Yamanaka H."/>
            <person name="Xu Z.X."/>
            <person name="Shiratori Y."/>
            <person name="Aono T."/>
            <person name="Amachi S."/>
            <person name="Senoo K."/>
            <person name="Itoh H."/>
        </authorList>
    </citation>
    <scope>NUCLEOTIDE SEQUENCE [LARGE SCALE GENOMIC DNA]</scope>
    <source>
        <strain evidence="4">R267</strain>
    </source>
</reference>
<dbReference type="PROSITE" id="PS01148">
    <property type="entry name" value="UPF0033"/>
    <property type="match status" value="1"/>
</dbReference>
<evidence type="ECO:0000256" key="1">
    <source>
        <dbReference type="ARBA" id="ARBA00008984"/>
    </source>
</evidence>
<dbReference type="Pfam" id="PF01206">
    <property type="entry name" value="TusA"/>
    <property type="match status" value="1"/>
</dbReference>
<name>A0A7I9VSF5_9BACT</name>
<dbReference type="SUPFAM" id="SSF64307">
    <property type="entry name" value="SirA-like"/>
    <property type="match status" value="1"/>
</dbReference>
<keyword evidence="4" id="KW-1185">Reference proteome</keyword>
<dbReference type="InterPro" id="IPR036868">
    <property type="entry name" value="TusA-like_sf"/>
</dbReference>
<evidence type="ECO:0000259" key="2">
    <source>
        <dbReference type="PROSITE" id="PS01148"/>
    </source>
</evidence>
<gene>
    <name evidence="3" type="ORF">AMYX_41250</name>
</gene>
<sequence length="83" mass="9070">MAPPSLPTPDRTLDTSGTLCPFPIVETARAVRALPEGAVLLVVATDPGIATDMPMWCRAMHHEHLATFKDGAAWKSYLRKRGR</sequence>
<dbReference type="Gene3D" id="3.30.110.40">
    <property type="entry name" value="TusA-like domain"/>
    <property type="match status" value="1"/>
</dbReference>
<proteinExistence type="inferred from homology"/>
<dbReference type="PANTHER" id="PTHR33279">
    <property type="entry name" value="SULFUR CARRIER PROTEIN YEDF-RELATED"/>
    <property type="match status" value="1"/>
</dbReference>
<dbReference type="Proteomes" id="UP000503640">
    <property type="component" value="Unassembled WGS sequence"/>
</dbReference>
<dbReference type="EMBL" id="BJTG01000013">
    <property type="protein sequence ID" value="GEJ59384.1"/>
    <property type="molecule type" value="Genomic_DNA"/>
</dbReference>
<comment type="caution">
    <text evidence="3">The sequence shown here is derived from an EMBL/GenBank/DDBJ whole genome shotgun (WGS) entry which is preliminary data.</text>
</comment>
<dbReference type="PANTHER" id="PTHR33279:SF2">
    <property type="entry name" value="SULFUR CARRIER PROTEIN TUSA"/>
    <property type="match status" value="1"/>
</dbReference>
<feature type="domain" description="UPF0033" evidence="2">
    <location>
        <begin position="13"/>
        <end position="37"/>
    </location>
</feature>
<organism evidence="3 4">
    <name type="scientific">Anaeromyxobacter diazotrophicus</name>
    <dbReference type="NCBI Taxonomy" id="2590199"/>
    <lineage>
        <taxon>Bacteria</taxon>
        <taxon>Pseudomonadati</taxon>
        <taxon>Myxococcota</taxon>
        <taxon>Myxococcia</taxon>
        <taxon>Myxococcales</taxon>
        <taxon>Cystobacterineae</taxon>
        <taxon>Anaeromyxobacteraceae</taxon>
        <taxon>Anaeromyxobacter</taxon>
    </lineage>
</organism>
<accession>A0A7I9VSF5</accession>
<dbReference type="RefSeq" id="WP_176068822.1">
    <property type="nucleotide sequence ID" value="NZ_BJTG01000013.1"/>
</dbReference>
<dbReference type="InterPro" id="IPR001455">
    <property type="entry name" value="TusA-like"/>
</dbReference>
<evidence type="ECO:0000313" key="4">
    <source>
        <dbReference type="Proteomes" id="UP000503640"/>
    </source>
</evidence>
<protein>
    <submittedName>
        <fullName evidence="3">Transcriptional regulator</fullName>
    </submittedName>
</protein>